<organism evidence="2 3">
    <name type="scientific">Aliiruegeria lutimaris</name>
    <dbReference type="NCBI Taxonomy" id="571298"/>
    <lineage>
        <taxon>Bacteria</taxon>
        <taxon>Pseudomonadati</taxon>
        <taxon>Pseudomonadota</taxon>
        <taxon>Alphaproteobacteria</taxon>
        <taxon>Rhodobacterales</taxon>
        <taxon>Roseobacteraceae</taxon>
        <taxon>Aliiruegeria</taxon>
    </lineage>
</organism>
<name>A0A1G8RMA3_9RHOB</name>
<dbReference type="InterPro" id="IPR050266">
    <property type="entry name" value="AB_hydrolase_sf"/>
</dbReference>
<dbReference type="InterPro" id="IPR029058">
    <property type="entry name" value="AB_hydrolase_fold"/>
</dbReference>
<proteinExistence type="predicted"/>
<protein>
    <submittedName>
        <fullName evidence="2">3-oxoadipate enol-lactonase</fullName>
    </submittedName>
</protein>
<keyword evidence="3" id="KW-1185">Reference proteome</keyword>
<dbReference type="Gene3D" id="3.40.50.1820">
    <property type="entry name" value="alpha/beta hydrolase"/>
    <property type="match status" value="1"/>
</dbReference>
<dbReference type="SUPFAM" id="SSF53474">
    <property type="entry name" value="alpha/beta-Hydrolases"/>
    <property type="match status" value="1"/>
</dbReference>
<dbReference type="NCBIfam" id="TIGR02427">
    <property type="entry name" value="protocat_pcaD"/>
    <property type="match status" value="1"/>
</dbReference>
<evidence type="ECO:0000313" key="3">
    <source>
        <dbReference type="Proteomes" id="UP000199382"/>
    </source>
</evidence>
<accession>A0A1G8RMA3</accession>
<dbReference type="AlphaFoldDB" id="A0A1G8RMA3"/>
<feature type="domain" description="AB hydrolase-1" evidence="1">
    <location>
        <begin position="35"/>
        <end position="250"/>
    </location>
</feature>
<dbReference type="Pfam" id="PF12697">
    <property type="entry name" value="Abhydrolase_6"/>
    <property type="match status" value="1"/>
</dbReference>
<evidence type="ECO:0000259" key="1">
    <source>
        <dbReference type="Pfam" id="PF12697"/>
    </source>
</evidence>
<dbReference type="STRING" id="571298.SAMN04488026_101346"/>
<dbReference type="OrthoDB" id="9793083at2"/>
<sequence>MRMIEANGIALHVREDGDPAGKPVVFSNSLSTDLRLWDAILPLLPAGLRLIRYDKRGHGLSDCPDGPYALDDLVADAEALLEALDIRDCVFVGLSVGGLTGQDLAGRRPDLIRAAVLSNTAARMGDPAMWQARMEAIRAGGLDSIAEAVMDRWFGPAFRHRPEVAAWKNMMTRMPREGYLGCCAAIAAADLTECTAALTLPVLGISGSADGACPAENTAAMIETIAGARMEVIDGTGHLPCVEEPETYARLLTEFLEETGHV</sequence>
<dbReference type="GO" id="GO:0042952">
    <property type="term" value="P:beta-ketoadipate pathway"/>
    <property type="evidence" value="ECO:0007669"/>
    <property type="project" value="InterPro"/>
</dbReference>
<dbReference type="RefSeq" id="WP_093153363.1">
    <property type="nucleotide sequence ID" value="NZ_FNEK01000013.1"/>
</dbReference>
<dbReference type="PANTHER" id="PTHR43798">
    <property type="entry name" value="MONOACYLGLYCEROL LIPASE"/>
    <property type="match status" value="1"/>
</dbReference>
<dbReference type="EMBL" id="FNEK01000013">
    <property type="protein sequence ID" value="SDJ17625.1"/>
    <property type="molecule type" value="Genomic_DNA"/>
</dbReference>
<dbReference type="Proteomes" id="UP000199382">
    <property type="component" value="Unassembled WGS sequence"/>
</dbReference>
<gene>
    <name evidence="2" type="ORF">SAMN04488026_101346</name>
</gene>
<evidence type="ECO:0000313" key="2">
    <source>
        <dbReference type="EMBL" id="SDJ17625.1"/>
    </source>
</evidence>
<dbReference type="InterPro" id="IPR026968">
    <property type="entry name" value="PcaD/CatD"/>
</dbReference>
<reference evidence="2 3" key="1">
    <citation type="submission" date="2016-10" db="EMBL/GenBank/DDBJ databases">
        <authorList>
            <person name="de Groot N.N."/>
        </authorList>
    </citation>
    <scope>NUCLEOTIDE SEQUENCE [LARGE SCALE GENOMIC DNA]</scope>
    <source>
        <strain evidence="2 3">DSM 25294</strain>
    </source>
</reference>
<dbReference type="GO" id="GO:0047570">
    <property type="term" value="F:3-oxoadipate enol-lactonase activity"/>
    <property type="evidence" value="ECO:0007669"/>
    <property type="project" value="InterPro"/>
</dbReference>
<dbReference type="InterPro" id="IPR000073">
    <property type="entry name" value="AB_hydrolase_1"/>
</dbReference>